<evidence type="ECO:0000313" key="3">
    <source>
        <dbReference type="Proteomes" id="UP000651050"/>
    </source>
</evidence>
<evidence type="ECO:0000313" key="2">
    <source>
        <dbReference type="EMBL" id="MBG9390229.1"/>
    </source>
</evidence>
<dbReference type="RefSeq" id="WP_196987981.1">
    <property type="nucleotide sequence ID" value="NZ_JADWYS010000001.1"/>
</dbReference>
<keyword evidence="3" id="KW-1185">Reference proteome</keyword>
<feature type="domain" description="Phasin" evidence="1">
    <location>
        <begin position="24"/>
        <end position="113"/>
    </location>
</feature>
<dbReference type="Proteomes" id="UP000651050">
    <property type="component" value="Unassembled WGS sequence"/>
</dbReference>
<organism evidence="2 3">
    <name type="scientific">Caenimonas aquaedulcis</name>
    <dbReference type="NCBI Taxonomy" id="2793270"/>
    <lineage>
        <taxon>Bacteria</taxon>
        <taxon>Pseudomonadati</taxon>
        <taxon>Pseudomonadota</taxon>
        <taxon>Betaproteobacteria</taxon>
        <taxon>Burkholderiales</taxon>
        <taxon>Comamonadaceae</taxon>
        <taxon>Caenimonas</taxon>
    </lineage>
</organism>
<accession>A0A931MIV0</accession>
<proteinExistence type="predicted"/>
<gene>
    <name evidence="2" type="ORF">I5803_19520</name>
</gene>
<sequence length="137" mass="15036">MKAARNPPAAAATFGIPIPWNLASDQQRQQLAVATESACAVFRGFEAIRKIQERAAHQALHTYSTAAEKLKGPCDPQDVMGIQSHLMRFDMESATQYWQQLAAATMEMQAQLMNCGTHLINTDAVLEAVRAPLMGEH</sequence>
<protein>
    <submittedName>
        <fullName evidence="2">Phasin family protein</fullName>
    </submittedName>
</protein>
<evidence type="ECO:0000259" key="1">
    <source>
        <dbReference type="Pfam" id="PF09361"/>
    </source>
</evidence>
<comment type="caution">
    <text evidence="2">The sequence shown here is derived from an EMBL/GenBank/DDBJ whole genome shotgun (WGS) entry which is preliminary data.</text>
</comment>
<reference evidence="2" key="1">
    <citation type="submission" date="2020-11" db="EMBL/GenBank/DDBJ databases">
        <title>Bacterial whole genome sequence for Caenimonas sp. DR4.4.</title>
        <authorList>
            <person name="Le V."/>
            <person name="Ko S.-R."/>
            <person name="Ahn C.-Y."/>
            <person name="Oh H.-M."/>
        </authorList>
    </citation>
    <scope>NUCLEOTIDE SEQUENCE</scope>
    <source>
        <strain evidence="2">DR4.4</strain>
    </source>
</reference>
<dbReference type="Pfam" id="PF09361">
    <property type="entry name" value="Phasin_2"/>
    <property type="match status" value="1"/>
</dbReference>
<dbReference type="AlphaFoldDB" id="A0A931MIV0"/>
<dbReference type="EMBL" id="JADWYS010000001">
    <property type="protein sequence ID" value="MBG9390229.1"/>
    <property type="molecule type" value="Genomic_DNA"/>
</dbReference>
<name>A0A931MIV0_9BURK</name>
<dbReference type="InterPro" id="IPR018968">
    <property type="entry name" value="Phasin"/>
</dbReference>